<evidence type="ECO:0000256" key="5">
    <source>
        <dbReference type="ARBA" id="ARBA00022490"/>
    </source>
</evidence>
<gene>
    <name evidence="19" type="ORF">UK23_00490</name>
</gene>
<evidence type="ECO:0000256" key="12">
    <source>
        <dbReference type="ARBA" id="ARBA00049187"/>
    </source>
</evidence>
<dbReference type="Pfam" id="PF02852">
    <property type="entry name" value="Pyr_redox_dim"/>
    <property type="match status" value="1"/>
</dbReference>
<sequence length="457" mass="47787">MESATNADLVILGGGSGGYACAFRAAELGLSVVLVEKDKLGGTCLHRGCIPTKALLHAAEVADNAREGDQFGVKSSLEGIDIAGVNSYKDGVISRLYKGLQGLAKANKVTLVEGAGTFVGPNTVVVNGQRYVGKNVVLATGSYARSLPGLEIGGRVITSDQALNLDYLPEKVVVLGGGVIGVEFASVWRSFGADVTIVEALPRLVPAEDEYASKQLERAFRKRGIKFKTGVKFTGATQTDSGVSVTLENGDVLDADLLLVAVGRGPNSAGHGYEEAGITIDRGFVITDERLRTNLPNVYAVGDIVPGLQLAHRGFQQGIFVAEEIAGQNPKVIDEAGIPRVTYCKPEVASVGLSEAAAKEKYGSAEVFIYDLAGNGKSQILKTAGGVKLVKAPDGPVVGVTMVGERVGELIGEAQLIYSWEAYPEDVAPLIHAHPTQTEALGEAFLALAGKPLHVHG</sequence>
<dbReference type="InterPro" id="IPR016156">
    <property type="entry name" value="FAD/NAD-linked_Rdtase_dimer_sf"/>
</dbReference>
<keyword evidence="5" id="KW-0963">Cytoplasm</keyword>
<feature type="binding site" evidence="14">
    <location>
        <position position="53"/>
    </location>
    <ligand>
        <name>FAD</name>
        <dbReference type="ChEBI" id="CHEBI:57692"/>
    </ligand>
</feature>
<dbReference type="PIRSF" id="PIRSF000350">
    <property type="entry name" value="Mercury_reductase_MerA"/>
    <property type="match status" value="1"/>
</dbReference>
<evidence type="ECO:0000256" key="14">
    <source>
        <dbReference type="PIRSR" id="PIRSR000350-3"/>
    </source>
</evidence>
<feature type="active site" description="Proton acceptor" evidence="13">
    <location>
        <position position="434"/>
    </location>
</feature>
<keyword evidence="20" id="KW-1185">Reference proteome</keyword>
<dbReference type="PANTHER" id="PTHR22912:SF217">
    <property type="entry name" value="DIHYDROLIPOYL DEHYDROGENASE"/>
    <property type="match status" value="1"/>
</dbReference>
<accession>A0A0F0HEN2</accession>
<dbReference type="InterPro" id="IPR006258">
    <property type="entry name" value="Lipoamide_DH"/>
</dbReference>
<evidence type="ECO:0000259" key="18">
    <source>
        <dbReference type="Pfam" id="PF07992"/>
    </source>
</evidence>
<comment type="miscellaneous">
    <text evidence="16">The active site is a redox-active disulfide bond.</text>
</comment>
<dbReference type="Proteomes" id="UP000033393">
    <property type="component" value="Unassembled WGS sequence"/>
</dbReference>
<feature type="domain" description="Pyridine nucleotide-disulphide oxidoreductase dimerisation" evidence="17">
    <location>
        <begin position="338"/>
        <end position="444"/>
    </location>
</feature>
<comment type="similarity">
    <text evidence="2 16">Belongs to the class-I pyridine nucleotide-disulfide oxidoreductase family.</text>
</comment>
<dbReference type="PATRIC" id="fig|68170.10.peg.100"/>
<feature type="binding site" evidence="14">
    <location>
        <position position="116"/>
    </location>
    <ligand>
        <name>FAD</name>
        <dbReference type="ChEBI" id="CHEBI:57692"/>
    </ligand>
</feature>
<dbReference type="PROSITE" id="PS00076">
    <property type="entry name" value="PYRIDINE_REDOX_1"/>
    <property type="match status" value="1"/>
</dbReference>
<dbReference type="EC" id="1.8.1.4" evidence="3 16"/>
<name>A0A0F0HEN2_LENAE</name>
<evidence type="ECO:0000259" key="17">
    <source>
        <dbReference type="Pfam" id="PF02852"/>
    </source>
</evidence>
<comment type="cofactor">
    <cofactor evidence="14 16">
        <name>FAD</name>
        <dbReference type="ChEBI" id="CHEBI:57692"/>
    </cofactor>
    <text evidence="14 16">Binds 1 FAD per subunit.</text>
</comment>
<evidence type="ECO:0000256" key="1">
    <source>
        <dbReference type="ARBA" id="ARBA00004496"/>
    </source>
</evidence>
<dbReference type="InterPro" id="IPR012999">
    <property type="entry name" value="Pyr_OxRdtase_I_AS"/>
</dbReference>
<evidence type="ECO:0000256" key="16">
    <source>
        <dbReference type="RuleBase" id="RU003692"/>
    </source>
</evidence>
<dbReference type="SUPFAM" id="SSF51905">
    <property type="entry name" value="FAD/NAD(P)-binding domain"/>
    <property type="match status" value="1"/>
</dbReference>
<evidence type="ECO:0000256" key="3">
    <source>
        <dbReference type="ARBA" id="ARBA00012608"/>
    </source>
</evidence>
<dbReference type="GO" id="GO:0006103">
    <property type="term" value="P:2-oxoglutarate metabolic process"/>
    <property type="evidence" value="ECO:0007669"/>
    <property type="project" value="TreeGrafter"/>
</dbReference>
<dbReference type="InterPro" id="IPR036188">
    <property type="entry name" value="FAD/NAD-bd_sf"/>
</dbReference>
<evidence type="ECO:0000256" key="10">
    <source>
        <dbReference type="ARBA" id="ARBA00023157"/>
    </source>
</evidence>
<evidence type="ECO:0000256" key="11">
    <source>
        <dbReference type="ARBA" id="ARBA00023284"/>
    </source>
</evidence>
<feature type="binding site" evidence="14">
    <location>
        <position position="263"/>
    </location>
    <ligand>
        <name>NAD(+)</name>
        <dbReference type="ChEBI" id="CHEBI:57540"/>
    </ligand>
</feature>
<dbReference type="InterPro" id="IPR001100">
    <property type="entry name" value="Pyr_nuc-diS_OxRdtase"/>
</dbReference>
<comment type="catalytic activity">
    <reaction evidence="12 16">
        <text>N(6)-[(R)-dihydrolipoyl]-L-lysyl-[protein] + NAD(+) = N(6)-[(R)-lipoyl]-L-lysyl-[protein] + NADH + H(+)</text>
        <dbReference type="Rhea" id="RHEA:15045"/>
        <dbReference type="Rhea" id="RHEA-COMP:10474"/>
        <dbReference type="Rhea" id="RHEA-COMP:10475"/>
        <dbReference type="ChEBI" id="CHEBI:15378"/>
        <dbReference type="ChEBI" id="CHEBI:57540"/>
        <dbReference type="ChEBI" id="CHEBI:57945"/>
        <dbReference type="ChEBI" id="CHEBI:83099"/>
        <dbReference type="ChEBI" id="CHEBI:83100"/>
        <dbReference type="EC" id="1.8.1.4"/>
    </reaction>
</comment>
<reference evidence="19 20" key="1">
    <citation type="submission" date="2015-02" db="EMBL/GenBank/DDBJ databases">
        <authorList>
            <person name="Ju K.-S."/>
            <person name="Doroghazi J.R."/>
            <person name="Metcalf W."/>
        </authorList>
    </citation>
    <scope>NUCLEOTIDE SEQUENCE [LARGE SCALE GENOMIC DNA]</scope>
    <source>
        <strain evidence="19 20">NRRL B-16140</strain>
    </source>
</reference>
<dbReference type="AlphaFoldDB" id="A0A0F0HEN2"/>
<keyword evidence="10" id="KW-1015">Disulfide bond</keyword>
<dbReference type="Gene3D" id="3.30.390.30">
    <property type="match status" value="1"/>
</dbReference>
<keyword evidence="9 14" id="KW-0520">NAD</keyword>
<dbReference type="Gene3D" id="3.50.50.60">
    <property type="entry name" value="FAD/NAD(P)-binding domain"/>
    <property type="match status" value="2"/>
</dbReference>
<evidence type="ECO:0000313" key="19">
    <source>
        <dbReference type="EMBL" id="KJK53326.1"/>
    </source>
</evidence>
<dbReference type="SUPFAM" id="SSF55424">
    <property type="entry name" value="FAD/NAD-linked reductases, dimerisation (C-terminal) domain"/>
    <property type="match status" value="1"/>
</dbReference>
<evidence type="ECO:0000256" key="4">
    <source>
        <dbReference type="ARBA" id="ARBA00016961"/>
    </source>
</evidence>
<protein>
    <recommendedName>
        <fullName evidence="4 16">Dihydrolipoyl dehydrogenase</fullName>
        <ecNumber evidence="3 16">1.8.1.4</ecNumber>
    </recommendedName>
</protein>
<dbReference type="InterPro" id="IPR004099">
    <property type="entry name" value="Pyr_nucl-diS_OxRdtase_dimer"/>
</dbReference>
<feature type="binding site" evidence="14">
    <location>
        <position position="199"/>
    </location>
    <ligand>
        <name>NAD(+)</name>
        <dbReference type="ChEBI" id="CHEBI:57540"/>
    </ligand>
</feature>
<dbReference type="EMBL" id="JYJG01000003">
    <property type="protein sequence ID" value="KJK53326.1"/>
    <property type="molecule type" value="Genomic_DNA"/>
</dbReference>
<dbReference type="InterPro" id="IPR023753">
    <property type="entry name" value="FAD/NAD-binding_dom"/>
</dbReference>
<feature type="binding site" evidence="14">
    <location>
        <begin position="176"/>
        <end position="183"/>
    </location>
    <ligand>
        <name>NAD(+)</name>
        <dbReference type="ChEBI" id="CHEBI:57540"/>
    </ligand>
</feature>
<dbReference type="GO" id="GO:0004148">
    <property type="term" value="F:dihydrolipoyl dehydrogenase (NADH) activity"/>
    <property type="evidence" value="ECO:0007669"/>
    <property type="project" value="UniProtKB-EC"/>
</dbReference>
<proteinExistence type="inferred from homology"/>
<keyword evidence="6 16" id="KW-0285">Flavoprotein</keyword>
<dbReference type="PANTHER" id="PTHR22912">
    <property type="entry name" value="DISULFIDE OXIDOREDUCTASE"/>
    <property type="match status" value="1"/>
</dbReference>
<dbReference type="PRINTS" id="PR00368">
    <property type="entry name" value="FADPNR"/>
</dbReference>
<dbReference type="GO" id="GO:0005737">
    <property type="term" value="C:cytoplasm"/>
    <property type="evidence" value="ECO:0007669"/>
    <property type="project" value="UniProtKB-SubCell"/>
</dbReference>
<evidence type="ECO:0000256" key="6">
    <source>
        <dbReference type="ARBA" id="ARBA00022630"/>
    </source>
</evidence>
<dbReference type="InterPro" id="IPR050151">
    <property type="entry name" value="Class-I_Pyr_Nuc-Dis_Oxidored"/>
</dbReference>
<evidence type="ECO:0000256" key="15">
    <source>
        <dbReference type="PIRSR" id="PIRSR000350-4"/>
    </source>
</evidence>
<dbReference type="STRING" id="68170.GCA_000974445_07972"/>
<keyword evidence="8 16" id="KW-0560">Oxidoreductase</keyword>
<comment type="subcellular location">
    <subcellularLocation>
        <location evidence="1">Cytoplasm</location>
    </subcellularLocation>
</comment>
<organism evidence="19 20">
    <name type="scientific">Lentzea aerocolonigenes</name>
    <name type="common">Lechevalieria aerocolonigenes</name>
    <name type="synonym">Saccharothrix aerocolonigenes</name>
    <dbReference type="NCBI Taxonomy" id="68170"/>
    <lineage>
        <taxon>Bacteria</taxon>
        <taxon>Bacillati</taxon>
        <taxon>Actinomycetota</taxon>
        <taxon>Actinomycetes</taxon>
        <taxon>Pseudonocardiales</taxon>
        <taxon>Pseudonocardiaceae</taxon>
        <taxon>Lentzea</taxon>
    </lineage>
</organism>
<keyword evidence="14" id="KW-0547">Nucleotide-binding</keyword>
<dbReference type="OrthoDB" id="4678789at2"/>
<dbReference type="GO" id="GO:0050660">
    <property type="term" value="F:flavin adenine dinucleotide binding"/>
    <property type="evidence" value="ECO:0007669"/>
    <property type="project" value="InterPro"/>
</dbReference>
<dbReference type="FunFam" id="3.30.390.30:FF:000001">
    <property type="entry name" value="Dihydrolipoyl dehydrogenase"/>
    <property type="match status" value="1"/>
</dbReference>
<dbReference type="NCBIfam" id="TIGR01350">
    <property type="entry name" value="lipoamide_DH"/>
    <property type="match status" value="1"/>
</dbReference>
<keyword evidence="11 16" id="KW-0676">Redox-active center</keyword>
<evidence type="ECO:0000256" key="9">
    <source>
        <dbReference type="ARBA" id="ARBA00023027"/>
    </source>
</evidence>
<dbReference type="PRINTS" id="PR00411">
    <property type="entry name" value="PNDRDTASEI"/>
</dbReference>
<dbReference type="eggNOG" id="COG1249">
    <property type="taxonomic scope" value="Bacteria"/>
</dbReference>
<feature type="binding site" evidence="14">
    <location>
        <begin position="140"/>
        <end position="142"/>
    </location>
    <ligand>
        <name>FAD</name>
        <dbReference type="ChEBI" id="CHEBI:57692"/>
    </ligand>
</feature>
<feature type="binding site" evidence="14">
    <location>
        <position position="303"/>
    </location>
    <ligand>
        <name>FAD</name>
        <dbReference type="ChEBI" id="CHEBI:57692"/>
    </ligand>
</feature>
<comment type="caution">
    <text evidence="19">The sequence shown here is derived from an EMBL/GenBank/DDBJ whole genome shotgun (WGS) entry which is preliminary data.</text>
</comment>
<evidence type="ECO:0000256" key="2">
    <source>
        <dbReference type="ARBA" id="ARBA00007532"/>
    </source>
</evidence>
<feature type="domain" description="FAD/NAD(P)-binding" evidence="18">
    <location>
        <begin position="8"/>
        <end position="318"/>
    </location>
</feature>
<dbReference type="Pfam" id="PF07992">
    <property type="entry name" value="Pyr_redox_2"/>
    <property type="match status" value="1"/>
</dbReference>
<evidence type="ECO:0000256" key="8">
    <source>
        <dbReference type="ARBA" id="ARBA00023002"/>
    </source>
</evidence>
<evidence type="ECO:0000313" key="20">
    <source>
        <dbReference type="Proteomes" id="UP000033393"/>
    </source>
</evidence>
<evidence type="ECO:0000256" key="13">
    <source>
        <dbReference type="PIRSR" id="PIRSR000350-2"/>
    </source>
</evidence>
<evidence type="ECO:0000256" key="7">
    <source>
        <dbReference type="ARBA" id="ARBA00022827"/>
    </source>
</evidence>
<keyword evidence="7 14" id="KW-0274">FAD</keyword>
<feature type="disulfide bond" description="Redox-active" evidence="15">
    <location>
        <begin position="44"/>
        <end position="49"/>
    </location>
</feature>